<dbReference type="SMART" id="SM00020">
    <property type="entry name" value="Tryp_SPc"/>
    <property type="match status" value="1"/>
</dbReference>
<dbReference type="InterPro" id="IPR001314">
    <property type="entry name" value="Peptidase_S1A"/>
</dbReference>
<feature type="chain" id="PRO_5035932474" description="Peptidase S1 domain-containing protein" evidence="3">
    <location>
        <begin position="21"/>
        <end position="340"/>
    </location>
</feature>
<dbReference type="EMBL" id="CADEPI010000224">
    <property type="protein sequence ID" value="CAB3381096.1"/>
    <property type="molecule type" value="Genomic_DNA"/>
</dbReference>
<keyword evidence="1" id="KW-1015">Disulfide bond</keyword>
<organism evidence="5 6">
    <name type="scientific">Cloeon dipterum</name>
    <dbReference type="NCBI Taxonomy" id="197152"/>
    <lineage>
        <taxon>Eukaryota</taxon>
        <taxon>Metazoa</taxon>
        <taxon>Ecdysozoa</taxon>
        <taxon>Arthropoda</taxon>
        <taxon>Hexapoda</taxon>
        <taxon>Insecta</taxon>
        <taxon>Pterygota</taxon>
        <taxon>Palaeoptera</taxon>
        <taxon>Ephemeroptera</taxon>
        <taxon>Pisciforma</taxon>
        <taxon>Baetidae</taxon>
        <taxon>Cloeon</taxon>
    </lineage>
</organism>
<proteinExistence type="inferred from homology"/>
<feature type="domain" description="Peptidase S1" evidence="4">
    <location>
        <begin position="95"/>
        <end position="336"/>
    </location>
</feature>
<comment type="caution">
    <text evidence="5">The sequence shown here is derived from an EMBL/GenBank/DDBJ whole genome shotgun (WGS) entry which is preliminary data.</text>
</comment>
<dbReference type="GO" id="GO:0006508">
    <property type="term" value="P:proteolysis"/>
    <property type="evidence" value="ECO:0007669"/>
    <property type="project" value="InterPro"/>
</dbReference>
<dbReference type="AlphaFoldDB" id="A0A8S1DM55"/>
<sequence>MVMRISQWILVLALLTQVCASVSNDATEDAEKLGNLDEESITKEYTLEELVADSNYTETEAWLANSTTDLRTTAAPINALSNNQFPNATARNGRILGGTPITTDAGFSQYIYHVAVRGTSSAGTHRTFCGGSLLSNTWALTAAQCVALVTTVTVFPGTYSNPTAGAGTTATPTIHPSFRWNFMIHDVALLKMSSPLTLGTLIGTIRLSSVKPTAALDNVAFKTLGFGPNDDTTAALGATSALNWVELTNVKKATCNSETIDVYVTYPANTGCLGTSSGTKGTCYADPGGAVIYTSSTDGTAKLIGINSQYIGCPSQYPSSFTWIYPYISWITATTKKYFT</sequence>
<evidence type="ECO:0000313" key="6">
    <source>
        <dbReference type="Proteomes" id="UP000494165"/>
    </source>
</evidence>
<reference evidence="5 6" key="1">
    <citation type="submission" date="2020-04" db="EMBL/GenBank/DDBJ databases">
        <authorList>
            <person name="Alioto T."/>
            <person name="Alioto T."/>
            <person name="Gomez Garrido J."/>
        </authorList>
    </citation>
    <scope>NUCLEOTIDE SEQUENCE [LARGE SCALE GENOMIC DNA]</scope>
</reference>
<evidence type="ECO:0000256" key="2">
    <source>
        <dbReference type="ARBA" id="ARBA00024195"/>
    </source>
</evidence>
<comment type="similarity">
    <text evidence="2">Belongs to the peptidase S1 family. CLIP subfamily.</text>
</comment>
<evidence type="ECO:0000259" key="4">
    <source>
        <dbReference type="PROSITE" id="PS50240"/>
    </source>
</evidence>
<dbReference type="PRINTS" id="PR00722">
    <property type="entry name" value="CHYMOTRYPSIN"/>
</dbReference>
<name>A0A8S1DM55_9INSE</name>
<keyword evidence="3" id="KW-0732">Signal</keyword>
<dbReference type="InterPro" id="IPR051487">
    <property type="entry name" value="Ser/Thr_Proteases_Immune/Dev"/>
</dbReference>
<dbReference type="Proteomes" id="UP000494165">
    <property type="component" value="Unassembled WGS sequence"/>
</dbReference>
<dbReference type="Pfam" id="PF00089">
    <property type="entry name" value="Trypsin"/>
    <property type="match status" value="1"/>
</dbReference>
<accession>A0A8S1DM55</accession>
<dbReference type="InterPro" id="IPR001254">
    <property type="entry name" value="Trypsin_dom"/>
</dbReference>
<keyword evidence="6" id="KW-1185">Reference proteome</keyword>
<dbReference type="PROSITE" id="PS50240">
    <property type="entry name" value="TRYPSIN_DOM"/>
    <property type="match status" value="1"/>
</dbReference>
<protein>
    <recommendedName>
        <fullName evidence="4">Peptidase S1 domain-containing protein</fullName>
    </recommendedName>
</protein>
<dbReference type="PANTHER" id="PTHR24256">
    <property type="entry name" value="TRYPTASE-RELATED"/>
    <property type="match status" value="1"/>
</dbReference>
<evidence type="ECO:0000256" key="3">
    <source>
        <dbReference type="SAM" id="SignalP"/>
    </source>
</evidence>
<dbReference type="SUPFAM" id="SSF50494">
    <property type="entry name" value="Trypsin-like serine proteases"/>
    <property type="match status" value="1"/>
</dbReference>
<dbReference type="Gene3D" id="2.40.10.10">
    <property type="entry name" value="Trypsin-like serine proteases"/>
    <property type="match status" value="1"/>
</dbReference>
<dbReference type="GO" id="GO:0004252">
    <property type="term" value="F:serine-type endopeptidase activity"/>
    <property type="evidence" value="ECO:0007669"/>
    <property type="project" value="InterPro"/>
</dbReference>
<dbReference type="InterPro" id="IPR009003">
    <property type="entry name" value="Peptidase_S1_PA"/>
</dbReference>
<evidence type="ECO:0000256" key="1">
    <source>
        <dbReference type="ARBA" id="ARBA00023157"/>
    </source>
</evidence>
<feature type="signal peptide" evidence="3">
    <location>
        <begin position="1"/>
        <end position="20"/>
    </location>
</feature>
<evidence type="ECO:0000313" key="5">
    <source>
        <dbReference type="EMBL" id="CAB3381096.1"/>
    </source>
</evidence>
<gene>
    <name evidence="5" type="ORF">CLODIP_2_CD11931</name>
</gene>
<dbReference type="OrthoDB" id="10059102at2759"/>
<dbReference type="InterPro" id="IPR043504">
    <property type="entry name" value="Peptidase_S1_PA_chymotrypsin"/>
</dbReference>